<protein>
    <submittedName>
        <fullName evidence="2">Uncharacterized protein</fullName>
    </submittedName>
</protein>
<feature type="region of interest" description="Disordered" evidence="1">
    <location>
        <begin position="1"/>
        <end position="83"/>
    </location>
</feature>
<name>A0A2T8KVU7_9POAL</name>
<gene>
    <name evidence="2" type="ORF">PAHAL_1G201500</name>
</gene>
<accession>A0A2T8KVU7</accession>
<organism evidence="2">
    <name type="scientific">Panicum hallii</name>
    <dbReference type="NCBI Taxonomy" id="206008"/>
    <lineage>
        <taxon>Eukaryota</taxon>
        <taxon>Viridiplantae</taxon>
        <taxon>Streptophyta</taxon>
        <taxon>Embryophyta</taxon>
        <taxon>Tracheophyta</taxon>
        <taxon>Spermatophyta</taxon>
        <taxon>Magnoliopsida</taxon>
        <taxon>Liliopsida</taxon>
        <taxon>Poales</taxon>
        <taxon>Poaceae</taxon>
        <taxon>PACMAD clade</taxon>
        <taxon>Panicoideae</taxon>
        <taxon>Panicodae</taxon>
        <taxon>Paniceae</taxon>
        <taxon>Panicinae</taxon>
        <taxon>Panicum</taxon>
        <taxon>Panicum sect. Panicum</taxon>
    </lineage>
</organism>
<dbReference type="AlphaFoldDB" id="A0A2T8KVU7"/>
<evidence type="ECO:0000256" key="1">
    <source>
        <dbReference type="SAM" id="MobiDB-lite"/>
    </source>
</evidence>
<dbReference type="Proteomes" id="UP000243499">
    <property type="component" value="Chromosome 1"/>
</dbReference>
<dbReference type="EMBL" id="CM008046">
    <property type="protein sequence ID" value="PVH66307.1"/>
    <property type="molecule type" value="Genomic_DNA"/>
</dbReference>
<proteinExistence type="predicted"/>
<dbReference type="Gramene" id="PVH66307">
    <property type="protein sequence ID" value="PVH66307"/>
    <property type="gene ID" value="PAHAL_1G201500"/>
</dbReference>
<feature type="compositionally biased region" description="Pro residues" evidence="1">
    <location>
        <begin position="1"/>
        <end position="22"/>
    </location>
</feature>
<sequence>MHPIPIPPPPTPTPPVGQPPPAQRLHAAGCSGLIPSCFNPRDPTDGRRPASRVHPSLCSAPRGQVPELGARLLPRPQRHTRRG</sequence>
<reference evidence="2" key="1">
    <citation type="submission" date="2018-04" db="EMBL/GenBank/DDBJ databases">
        <title>WGS assembly of Panicum hallii.</title>
        <authorList>
            <person name="Lovell J."/>
            <person name="Jenkins J."/>
            <person name="Lowry D."/>
            <person name="Mamidi S."/>
            <person name="Sreedasyam A."/>
            <person name="Weng X."/>
            <person name="Barry K."/>
            <person name="Bonette J."/>
            <person name="Campitelli B."/>
            <person name="Daum C."/>
            <person name="Gordon S."/>
            <person name="Gould B."/>
            <person name="Lipzen A."/>
            <person name="Macqueen A."/>
            <person name="Palacio-Mejia J."/>
            <person name="Plott C."/>
            <person name="Shakirov E."/>
            <person name="Shu S."/>
            <person name="Yoshinaga Y."/>
            <person name="Zane M."/>
            <person name="Rokhsar D."/>
            <person name="Grimwood J."/>
            <person name="Schmutz J."/>
            <person name="Juenger T."/>
        </authorList>
    </citation>
    <scope>NUCLEOTIDE SEQUENCE [LARGE SCALE GENOMIC DNA]</scope>
    <source>
        <strain evidence="2">FIL2</strain>
    </source>
</reference>
<evidence type="ECO:0000313" key="2">
    <source>
        <dbReference type="EMBL" id="PVH66307.1"/>
    </source>
</evidence>